<keyword evidence="3 6" id="KW-0812">Transmembrane</keyword>
<sequence length="179" mass="19586">MLSFGLSYLACYLAAIIYPTYASFKAVGTAHTGDDTHWLTYWVIYNVLTTAETFLGGFFAWVPFYYEAKFVFIIWLIAPQTKGAQLVYEKYLKPFLVKHASKIDPVFASAESVLNSQQLGNLAKLAETHGPAVANRAIQMAAEQAAKLAEQEKRGGPAPAYAAAPTAPHASSPHSFFSK</sequence>
<reference evidence="8 9" key="1">
    <citation type="journal article" date="2024" name="Nat. Commun.">
        <title>Phylogenomics reveals the evolutionary origins of lichenization in chlorophyte algae.</title>
        <authorList>
            <person name="Puginier C."/>
            <person name="Libourel C."/>
            <person name="Otte J."/>
            <person name="Skaloud P."/>
            <person name="Haon M."/>
            <person name="Grisel S."/>
            <person name="Petersen M."/>
            <person name="Berrin J.G."/>
            <person name="Delaux P.M."/>
            <person name="Dal Grande F."/>
            <person name="Keller J."/>
        </authorList>
    </citation>
    <scope>NUCLEOTIDE SEQUENCE [LARGE SCALE GENOMIC DNA]</scope>
    <source>
        <strain evidence="8 9">SAG 2043</strain>
    </source>
</reference>
<dbReference type="Pfam" id="PF03134">
    <property type="entry name" value="TB2_DP1_HVA22"/>
    <property type="match status" value="1"/>
</dbReference>
<name>A0AAW1PBD7_9CHLO</name>
<comment type="similarity">
    <text evidence="2 6">Belongs to the DP1 family.</text>
</comment>
<keyword evidence="9" id="KW-1185">Reference proteome</keyword>
<dbReference type="PANTHER" id="PTHR12300">
    <property type="entry name" value="HVA22-LIKE PROTEINS"/>
    <property type="match status" value="1"/>
</dbReference>
<evidence type="ECO:0000256" key="2">
    <source>
        <dbReference type="ARBA" id="ARBA00008573"/>
    </source>
</evidence>
<dbReference type="PANTHER" id="PTHR12300:SF161">
    <property type="entry name" value="RECEPTOR EXPRESSION-ENHANCING PROTEIN"/>
    <property type="match status" value="1"/>
</dbReference>
<dbReference type="EMBL" id="JALJOR010000015">
    <property type="protein sequence ID" value="KAK9805655.1"/>
    <property type="molecule type" value="Genomic_DNA"/>
</dbReference>
<gene>
    <name evidence="8" type="ORF">WJX72_010342</name>
</gene>
<comment type="caution">
    <text evidence="6">Lacks conserved residue(s) required for the propagation of feature annotation.</text>
</comment>
<proteinExistence type="inferred from homology"/>
<dbReference type="Proteomes" id="UP001489004">
    <property type="component" value="Unassembled WGS sequence"/>
</dbReference>
<accession>A0AAW1PBD7</accession>
<evidence type="ECO:0000256" key="5">
    <source>
        <dbReference type="ARBA" id="ARBA00023136"/>
    </source>
</evidence>
<comment type="subcellular location">
    <subcellularLocation>
        <location evidence="1 6">Membrane</location>
        <topology evidence="1 6">Multi-pass membrane protein</topology>
    </subcellularLocation>
</comment>
<comment type="caution">
    <text evidence="8">The sequence shown here is derived from an EMBL/GenBank/DDBJ whole genome shotgun (WGS) entry which is preliminary data.</text>
</comment>
<dbReference type="InterPro" id="IPR004345">
    <property type="entry name" value="TB2_DP1_HVA22"/>
</dbReference>
<evidence type="ECO:0000256" key="6">
    <source>
        <dbReference type="RuleBase" id="RU362006"/>
    </source>
</evidence>
<evidence type="ECO:0000256" key="4">
    <source>
        <dbReference type="ARBA" id="ARBA00022989"/>
    </source>
</evidence>
<evidence type="ECO:0000256" key="1">
    <source>
        <dbReference type="ARBA" id="ARBA00004141"/>
    </source>
</evidence>
<feature type="compositionally biased region" description="Low complexity" evidence="7">
    <location>
        <begin position="157"/>
        <end position="179"/>
    </location>
</feature>
<evidence type="ECO:0000313" key="9">
    <source>
        <dbReference type="Proteomes" id="UP001489004"/>
    </source>
</evidence>
<protein>
    <recommendedName>
        <fullName evidence="6">HVA22-like protein</fullName>
    </recommendedName>
</protein>
<keyword evidence="5 6" id="KW-0472">Membrane</keyword>
<organism evidence="8 9">
    <name type="scientific">[Myrmecia] bisecta</name>
    <dbReference type="NCBI Taxonomy" id="41462"/>
    <lineage>
        <taxon>Eukaryota</taxon>
        <taxon>Viridiplantae</taxon>
        <taxon>Chlorophyta</taxon>
        <taxon>core chlorophytes</taxon>
        <taxon>Trebouxiophyceae</taxon>
        <taxon>Trebouxiales</taxon>
        <taxon>Trebouxiaceae</taxon>
        <taxon>Myrmecia</taxon>
    </lineage>
</organism>
<feature type="transmembrane region" description="Helical" evidence="6">
    <location>
        <begin position="38"/>
        <end position="62"/>
    </location>
</feature>
<feature type="region of interest" description="Disordered" evidence="7">
    <location>
        <begin position="148"/>
        <end position="179"/>
    </location>
</feature>
<keyword evidence="4 6" id="KW-1133">Transmembrane helix</keyword>
<evidence type="ECO:0000313" key="8">
    <source>
        <dbReference type="EMBL" id="KAK9805655.1"/>
    </source>
</evidence>
<evidence type="ECO:0000256" key="3">
    <source>
        <dbReference type="ARBA" id="ARBA00022692"/>
    </source>
</evidence>
<evidence type="ECO:0000256" key="7">
    <source>
        <dbReference type="SAM" id="MobiDB-lite"/>
    </source>
</evidence>
<dbReference type="GO" id="GO:0016020">
    <property type="term" value="C:membrane"/>
    <property type="evidence" value="ECO:0007669"/>
    <property type="project" value="UniProtKB-SubCell"/>
</dbReference>
<dbReference type="AlphaFoldDB" id="A0AAW1PBD7"/>